<keyword evidence="2" id="KW-0472">Membrane</keyword>
<dbReference type="PANTHER" id="PTHR10566:SF113">
    <property type="entry name" value="PROTEIN ACTIVITY OF BC1 COMPLEX KINASE 7, CHLOROPLASTIC"/>
    <property type="match status" value="1"/>
</dbReference>
<keyword evidence="4" id="KW-0830">Ubiquinone</keyword>
<evidence type="ECO:0000313" key="5">
    <source>
        <dbReference type="Proteomes" id="UP000642070"/>
    </source>
</evidence>
<comment type="caution">
    <text evidence="4">The sequence shown here is derived from an EMBL/GenBank/DDBJ whole genome shotgun (WGS) entry which is preliminary data.</text>
</comment>
<proteinExistence type="inferred from homology"/>
<dbReference type="Gene3D" id="1.10.510.10">
    <property type="entry name" value="Transferase(Phosphotransferase) domain 1"/>
    <property type="match status" value="1"/>
</dbReference>
<keyword evidence="2" id="KW-0812">Transmembrane</keyword>
<accession>A0A917UAR5</accession>
<dbReference type="Proteomes" id="UP000642070">
    <property type="component" value="Unassembled WGS sequence"/>
</dbReference>
<dbReference type="AlphaFoldDB" id="A0A917UAR5"/>
<feature type="transmembrane region" description="Helical" evidence="2">
    <location>
        <begin position="80"/>
        <end position="108"/>
    </location>
</feature>
<feature type="transmembrane region" description="Helical" evidence="2">
    <location>
        <begin position="48"/>
        <end position="68"/>
    </location>
</feature>
<dbReference type="InterPro" id="IPR050154">
    <property type="entry name" value="UbiB_kinase"/>
</dbReference>
<gene>
    <name evidence="4" type="primary">ubiB</name>
    <name evidence="4" type="ORF">GCM10007977_087250</name>
</gene>
<feature type="transmembrane region" description="Helical" evidence="2">
    <location>
        <begin position="651"/>
        <end position="675"/>
    </location>
</feature>
<dbReference type="InterPro" id="IPR004147">
    <property type="entry name" value="ABC1_dom"/>
</dbReference>
<dbReference type="PANTHER" id="PTHR10566">
    <property type="entry name" value="CHAPERONE-ACTIVITY OF BC1 COMPLEX CABC1 -RELATED"/>
    <property type="match status" value="1"/>
</dbReference>
<feature type="transmembrane region" description="Helical" evidence="2">
    <location>
        <begin position="12"/>
        <end position="36"/>
    </location>
</feature>
<feature type="transmembrane region" description="Helical" evidence="2">
    <location>
        <begin position="620"/>
        <end position="639"/>
    </location>
</feature>
<dbReference type="Pfam" id="PF03109">
    <property type="entry name" value="ABC1"/>
    <property type="match status" value="1"/>
</dbReference>
<comment type="similarity">
    <text evidence="1">Belongs to the protein kinase superfamily. ADCK protein kinase family.</text>
</comment>
<evidence type="ECO:0000256" key="2">
    <source>
        <dbReference type="SAM" id="Phobius"/>
    </source>
</evidence>
<feature type="domain" description="ABC1 atypical kinase-like" evidence="3">
    <location>
        <begin position="216"/>
        <end position="457"/>
    </location>
</feature>
<organism evidence="4 5">
    <name type="scientific">Dactylosporangium sucinum</name>
    <dbReference type="NCBI Taxonomy" id="1424081"/>
    <lineage>
        <taxon>Bacteria</taxon>
        <taxon>Bacillati</taxon>
        <taxon>Actinomycetota</taxon>
        <taxon>Actinomycetes</taxon>
        <taxon>Micromonosporales</taxon>
        <taxon>Micromonosporaceae</taxon>
        <taxon>Dactylosporangium</taxon>
    </lineage>
</organism>
<dbReference type="InterPro" id="IPR011009">
    <property type="entry name" value="Kinase-like_dom_sf"/>
</dbReference>
<dbReference type="CDD" id="cd05121">
    <property type="entry name" value="ABC1_ADCK3-like"/>
    <property type="match status" value="1"/>
</dbReference>
<name>A0A917UAR5_9ACTN</name>
<dbReference type="EMBL" id="BMPI01000063">
    <property type="protein sequence ID" value="GGM72029.1"/>
    <property type="molecule type" value="Genomic_DNA"/>
</dbReference>
<protein>
    <submittedName>
        <fullName evidence="4">Ubiquinone biosynthesis protein UbiB</fullName>
    </submittedName>
</protein>
<evidence type="ECO:0000256" key="1">
    <source>
        <dbReference type="ARBA" id="ARBA00009670"/>
    </source>
</evidence>
<keyword evidence="5" id="KW-1185">Reference proteome</keyword>
<keyword evidence="2" id="KW-1133">Transmembrane helix</keyword>
<evidence type="ECO:0000259" key="3">
    <source>
        <dbReference type="Pfam" id="PF03109"/>
    </source>
</evidence>
<dbReference type="SUPFAM" id="SSF56112">
    <property type="entry name" value="Protein kinase-like (PK-like)"/>
    <property type="match status" value="1"/>
</dbReference>
<evidence type="ECO:0000313" key="4">
    <source>
        <dbReference type="EMBL" id="GGM72029.1"/>
    </source>
</evidence>
<sequence length="684" mass="72941">MWRVLVQEHEGIGVMLVALGTVVVALFFGALLGAVVRNALGAPVGWPRILVVAVAVFLGGSPLATQVAQASGLTNEDGTVAVPAAVAVVFVVLTFAWAFALGVAALVVSEALWPTGTVRNPVQLVRDAFRGRRRIRRYAEIMRILSAYGLTRYVRGRRGRRSAYGGPANPTRDVHSAQALVGALNKAGVTFIKLGQMLSTRRDLLPLPYVTALSSLQSNASPEPEGTVERILEAELGGPPSQHFADLAPEPFAAASVAQVHHAVLADGTPVVVKVQRPRARDSVRVDSDILLRLARSVEERTGWGRQLGLSGLAAGFAESLRQELDYRVEATNHRMVAASLATDDYGVVVPRIVDHLSTSQVIVMTRLDGRALHDANSGLDSLDAEARSALAQTLFRVVLDGVLVHGVFHADLHPGNILLLRDGRIGLLDFGSVGVLDAETRQLLATLLYAVGIDDNVAATDALLMVVGSPTDTDVTTLRREVGQIITTLRFRGDAGTDVFAELFDVIRRHGLALPPQVAAALRTIASAEESLVALDPSFSLIRSAQRSAADITARMLAPERIADLARARGSVAAASLSRLPSRLERTTGALADGTLSVRVRPVADPDDRSWIRGRLNDVVVSLVAVGAILAAVLLIVADTGPFITPRIRLNTLLGFSLALCGFVLGLRSVLKVFTQTDRHARR</sequence>
<reference evidence="4" key="1">
    <citation type="journal article" date="2014" name="Int. J. Syst. Evol. Microbiol.">
        <title>Complete genome sequence of Corynebacterium casei LMG S-19264T (=DSM 44701T), isolated from a smear-ripened cheese.</title>
        <authorList>
            <consortium name="US DOE Joint Genome Institute (JGI-PGF)"/>
            <person name="Walter F."/>
            <person name="Albersmeier A."/>
            <person name="Kalinowski J."/>
            <person name="Ruckert C."/>
        </authorList>
    </citation>
    <scope>NUCLEOTIDE SEQUENCE</scope>
    <source>
        <strain evidence="4">JCM 19831</strain>
    </source>
</reference>
<reference evidence="4" key="2">
    <citation type="submission" date="2020-09" db="EMBL/GenBank/DDBJ databases">
        <authorList>
            <person name="Sun Q."/>
            <person name="Ohkuma M."/>
        </authorList>
    </citation>
    <scope>NUCLEOTIDE SEQUENCE</scope>
    <source>
        <strain evidence="4">JCM 19831</strain>
    </source>
</reference>